<dbReference type="AlphaFoldDB" id="A0A4Y3I2N2"/>
<evidence type="ECO:0000313" key="1">
    <source>
        <dbReference type="EMBL" id="GEA52704.1"/>
    </source>
</evidence>
<name>A0A4Y3I2N2_9VIBR</name>
<protein>
    <submittedName>
        <fullName evidence="1">Uncharacterized protein</fullName>
    </submittedName>
</protein>
<gene>
    <name evidence="1" type="ORF">VIN01S_35080</name>
</gene>
<dbReference type="Proteomes" id="UP000318717">
    <property type="component" value="Unassembled WGS sequence"/>
</dbReference>
<accession>A0A4Y3I2N2</accession>
<comment type="caution">
    <text evidence="1">The sequence shown here is derived from an EMBL/GenBank/DDBJ whole genome shotgun (WGS) entry which is preliminary data.</text>
</comment>
<dbReference type="RefSeq" id="WP_244312384.1">
    <property type="nucleotide sequence ID" value="NZ_BJLF01000023.1"/>
</dbReference>
<dbReference type="EMBL" id="BJLF01000023">
    <property type="protein sequence ID" value="GEA52704.1"/>
    <property type="molecule type" value="Genomic_DNA"/>
</dbReference>
<evidence type="ECO:0000313" key="2">
    <source>
        <dbReference type="Proteomes" id="UP000318717"/>
    </source>
</evidence>
<organism evidence="1 2">
    <name type="scientific">Vibrio inusitatus NBRC 102082</name>
    <dbReference type="NCBI Taxonomy" id="1219070"/>
    <lineage>
        <taxon>Bacteria</taxon>
        <taxon>Pseudomonadati</taxon>
        <taxon>Pseudomonadota</taxon>
        <taxon>Gammaproteobacteria</taxon>
        <taxon>Vibrionales</taxon>
        <taxon>Vibrionaceae</taxon>
        <taxon>Vibrio</taxon>
    </lineage>
</organism>
<keyword evidence="2" id="KW-1185">Reference proteome</keyword>
<reference evidence="1 2" key="1">
    <citation type="submission" date="2019-06" db="EMBL/GenBank/DDBJ databases">
        <title>Whole genome shotgun sequence of Vibrio inusitatus NBRC 102082.</title>
        <authorList>
            <person name="Hosoyama A."/>
            <person name="Uohara A."/>
            <person name="Ohji S."/>
            <person name="Ichikawa N."/>
        </authorList>
    </citation>
    <scope>NUCLEOTIDE SEQUENCE [LARGE SCALE GENOMIC DNA]</scope>
    <source>
        <strain evidence="1 2">NBRC 102082</strain>
    </source>
</reference>
<proteinExistence type="predicted"/>
<sequence>MLELSVQETKAFTKGLSYELMFRKLARQVFTELEQNPSGEMKSESIALLNRIENHNSLVMNPVREQFGVDTRIGCGDKAFATTVTWVLKVMPSLGFQYLEGSARRFVVQLEDIASISPPVYEKEMNYMVEHERALYRYLVEFNDGNYSKADSVFEDFIEQYHIK</sequence>